<proteinExistence type="predicted"/>
<feature type="compositionally biased region" description="Polar residues" evidence="1">
    <location>
        <begin position="18"/>
        <end position="41"/>
    </location>
</feature>
<name>A0A0F9IK04_9ZZZZ</name>
<dbReference type="GO" id="GO:0003677">
    <property type="term" value="F:DNA binding"/>
    <property type="evidence" value="ECO:0007669"/>
    <property type="project" value="InterPro"/>
</dbReference>
<evidence type="ECO:0000313" key="2">
    <source>
        <dbReference type="EMBL" id="KKL87582.1"/>
    </source>
</evidence>
<dbReference type="Pfam" id="PF00216">
    <property type="entry name" value="Bac_DNA_binding"/>
    <property type="match status" value="1"/>
</dbReference>
<feature type="region of interest" description="Disordered" evidence="1">
    <location>
        <begin position="1"/>
        <end position="41"/>
    </location>
</feature>
<evidence type="ECO:0000256" key="1">
    <source>
        <dbReference type="SAM" id="MobiDB-lite"/>
    </source>
</evidence>
<sequence>MAKAATATRPGRSRECTKQGSRSGNTRGKPSGGSSVTYSSKNGKLTRSLMEAFLAKSFGITDTAAQSIWRAILDRIRKALVKGQPVALTNVGTLQPFKKQATQYRHPGCGELRTTPARKHIRFVISPSLKAALRLKRRAVSG</sequence>
<accession>A0A0F9IK04</accession>
<dbReference type="SUPFAM" id="SSF47729">
    <property type="entry name" value="IHF-like DNA-binding proteins"/>
    <property type="match status" value="1"/>
</dbReference>
<dbReference type="InterPro" id="IPR010992">
    <property type="entry name" value="IHF-like_DNA-bd_dom_sf"/>
</dbReference>
<comment type="caution">
    <text evidence="2">The sequence shown here is derived from an EMBL/GenBank/DDBJ whole genome shotgun (WGS) entry which is preliminary data.</text>
</comment>
<dbReference type="AlphaFoldDB" id="A0A0F9IK04"/>
<dbReference type="GO" id="GO:0030527">
    <property type="term" value="F:structural constituent of chromatin"/>
    <property type="evidence" value="ECO:0007669"/>
    <property type="project" value="InterPro"/>
</dbReference>
<reference evidence="2" key="1">
    <citation type="journal article" date="2015" name="Nature">
        <title>Complex archaea that bridge the gap between prokaryotes and eukaryotes.</title>
        <authorList>
            <person name="Spang A."/>
            <person name="Saw J.H."/>
            <person name="Jorgensen S.L."/>
            <person name="Zaremba-Niedzwiedzka K."/>
            <person name="Martijn J."/>
            <person name="Lind A.E."/>
            <person name="van Eijk R."/>
            <person name="Schleper C."/>
            <person name="Guy L."/>
            <person name="Ettema T.J."/>
        </authorList>
    </citation>
    <scope>NUCLEOTIDE SEQUENCE</scope>
</reference>
<dbReference type="EMBL" id="LAZR01020800">
    <property type="protein sequence ID" value="KKL87582.1"/>
    <property type="molecule type" value="Genomic_DNA"/>
</dbReference>
<evidence type="ECO:0008006" key="3">
    <source>
        <dbReference type="Google" id="ProtNLM"/>
    </source>
</evidence>
<organism evidence="2">
    <name type="scientific">marine sediment metagenome</name>
    <dbReference type="NCBI Taxonomy" id="412755"/>
    <lineage>
        <taxon>unclassified sequences</taxon>
        <taxon>metagenomes</taxon>
        <taxon>ecological metagenomes</taxon>
    </lineage>
</organism>
<dbReference type="InterPro" id="IPR000119">
    <property type="entry name" value="Hist_DNA-bd"/>
</dbReference>
<gene>
    <name evidence="2" type="ORF">LCGC14_1933280</name>
</gene>
<dbReference type="Gene3D" id="4.10.520.10">
    <property type="entry name" value="IHF-like DNA-binding proteins"/>
    <property type="match status" value="1"/>
</dbReference>
<protein>
    <recommendedName>
        <fullName evidence="3">HU domain-containing protein</fullName>
    </recommendedName>
</protein>